<organism evidence="1 2">
    <name type="scientific">Candidatus Sulfuritelmatomonas gaucii</name>
    <dbReference type="NCBI Taxonomy" id="2043161"/>
    <lineage>
        <taxon>Bacteria</taxon>
        <taxon>Pseudomonadati</taxon>
        <taxon>Acidobacteriota</taxon>
        <taxon>Terriglobia</taxon>
        <taxon>Terriglobales</taxon>
        <taxon>Acidobacteriaceae</taxon>
        <taxon>Candidatus Sulfuritelmatomonas</taxon>
    </lineage>
</organism>
<protein>
    <submittedName>
        <fullName evidence="1">Uncharacterized protein</fullName>
    </submittedName>
</protein>
<dbReference type="Proteomes" id="UP000239735">
    <property type="component" value="Unassembled WGS sequence"/>
</dbReference>
<dbReference type="EMBL" id="OKRB01000144">
    <property type="protein sequence ID" value="SPE30991.1"/>
    <property type="molecule type" value="Genomic_DNA"/>
</dbReference>
<sequence length="37" mass="3590">MLAGFAVNEVIDGSVVVCTVTVAVAVTDPAALVAVST</sequence>
<evidence type="ECO:0000313" key="1">
    <source>
        <dbReference type="EMBL" id="SPE30991.1"/>
    </source>
</evidence>
<reference evidence="2" key="1">
    <citation type="submission" date="2018-02" db="EMBL/GenBank/DDBJ databases">
        <authorList>
            <person name="Hausmann B."/>
        </authorList>
    </citation>
    <scope>NUCLEOTIDE SEQUENCE [LARGE SCALE GENOMIC DNA]</scope>
    <source>
        <strain evidence="2">Peat soil MAG SbA5</strain>
    </source>
</reference>
<name>A0A2N9M6A7_9BACT</name>
<gene>
    <name evidence="1" type="ORF">SBA5_820010</name>
</gene>
<accession>A0A2N9M6A7</accession>
<dbReference type="AlphaFoldDB" id="A0A2N9M6A7"/>
<evidence type="ECO:0000313" key="2">
    <source>
        <dbReference type="Proteomes" id="UP000239735"/>
    </source>
</evidence>
<proteinExistence type="predicted"/>